<protein>
    <submittedName>
        <fullName evidence="6">Peptidase</fullName>
    </submittedName>
</protein>
<dbReference type="NCBIfam" id="TIGR02219">
    <property type="entry name" value="phage_NlpC_fam"/>
    <property type="match status" value="1"/>
</dbReference>
<dbReference type="RefSeq" id="WP_036707600.1">
    <property type="nucleotide sequence ID" value="NZ_JRKQ01000011.1"/>
</dbReference>
<name>A0A099GK15_9RHOB</name>
<dbReference type="Gene3D" id="3.90.1720.10">
    <property type="entry name" value="endopeptidase domain like (from Nostoc punctiforme)"/>
    <property type="match status" value="1"/>
</dbReference>
<evidence type="ECO:0000256" key="3">
    <source>
        <dbReference type="ARBA" id="ARBA00022801"/>
    </source>
</evidence>
<dbReference type="Proteomes" id="UP000029858">
    <property type="component" value="Unassembled WGS sequence"/>
</dbReference>
<keyword evidence="2" id="KW-0645">Protease</keyword>
<dbReference type="InterPro" id="IPR000064">
    <property type="entry name" value="NLP_P60_dom"/>
</dbReference>
<dbReference type="GO" id="GO:0006508">
    <property type="term" value="P:proteolysis"/>
    <property type="evidence" value="ECO:0007669"/>
    <property type="project" value="UniProtKB-KW"/>
</dbReference>
<evidence type="ECO:0000256" key="2">
    <source>
        <dbReference type="ARBA" id="ARBA00022670"/>
    </source>
</evidence>
<keyword evidence="3" id="KW-0378">Hydrolase</keyword>
<reference evidence="6 7" key="2">
    <citation type="submission" date="2014-10" db="EMBL/GenBank/DDBJ databases">
        <title>Paracoccus sanguinis sp. nov., isolated from clinical specimens of New York State patients.</title>
        <authorList>
            <person name="Mingle L.A."/>
            <person name="Cole J.A."/>
            <person name="Lapierre P."/>
            <person name="Musser K.A."/>
        </authorList>
    </citation>
    <scope>NUCLEOTIDE SEQUENCE [LARGE SCALE GENOMIC DNA]</scope>
    <source>
        <strain evidence="6 7">5503</strain>
    </source>
</reference>
<comment type="similarity">
    <text evidence="1">Belongs to the peptidase C40 family.</text>
</comment>
<dbReference type="SUPFAM" id="SSF54001">
    <property type="entry name" value="Cysteine proteinases"/>
    <property type="match status" value="1"/>
</dbReference>
<dbReference type="EMBL" id="JRKQ01000011">
    <property type="protein sequence ID" value="KGJ23134.1"/>
    <property type="molecule type" value="Genomic_DNA"/>
</dbReference>
<dbReference type="Pfam" id="PF00877">
    <property type="entry name" value="NLPC_P60"/>
    <property type="match status" value="1"/>
</dbReference>
<dbReference type="InterPro" id="IPR011929">
    <property type="entry name" value="Phage_pept_NlpC/P60"/>
</dbReference>
<keyword evidence="4" id="KW-0788">Thiol protease</keyword>
<evidence type="ECO:0000256" key="1">
    <source>
        <dbReference type="ARBA" id="ARBA00007074"/>
    </source>
</evidence>
<dbReference type="AlphaFoldDB" id="A0A099GK15"/>
<evidence type="ECO:0000259" key="5">
    <source>
        <dbReference type="PROSITE" id="PS51935"/>
    </source>
</evidence>
<evidence type="ECO:0000256" key="4">
    <source>
        <dbReference type="ARBA" id="ARBA00022807"/>
    </source>
</evidence>
<organism evidence="6 7">
    <name type="scientific">Paracoccus sanguinis</name>
    <dbReference type="NCBI Taxonomy" id="1545044"/>
    <lineage>
        <taxon>Bacteria</taxon>
        <taxon>Pseudomonadati</taxon>
        <taxon>Pseudomonadota</taxon>
        <taxon>Alphaproteobacteria</taxon>
        <taxon>Rhodobacterales</taxon>
        <taxon>Paracoccaceae</taxon>
        <taxon>Paracoccus</taxon>
    </lineage>
</organism>
<evidence type="ECO:0000313" key="7">
    <source>
        <dbReference type="Proteomes" id="UP000029858"/>
    </source>
</evidence>
<dbReference type="PROSITE" id="PS51935">
    <property type="entry name" value="NLPC_P60"/>
    <property type="match status" value="1"/>
</dbReference>
<dbReference type="InterPro" id="IPR038765">
    <property type="entry name" value="Papain-like_cys_pep_sf"/>
</dbReference>
<comment type="caution">
    <text evidence="6">The sequence shown here is derived from an EMBL/GenBank/DDBJ whole genome shotgun (WGS) entry which is preliminary data.</text>
</comment>
<proteinExistence type="inferred from homology"/>
<dbReference type="GO" id="GO:0008234">
    <property type="term" value="F:cysteine-type peptidase activity"/>
    <property type="evidence" value="ECO:0007669"/>
    <property type="project" value="UniProtKB-KW"/>
</dbReference>
<reference evidence="6 7" key="1">
    <citation type="submission" date="2014-09" db="EMBL/GenBank/DDBJ databases">
        <authorList>
            <person name="McGinnis J.M."/>
            <person name="Wolfgang W.J."/>
        </authorList>
    </citation>
    <scope>NUCLEOTIDE SEQUENCE [LARGE SCALE GENOMIC DNA]</scope>
    <source>
        <strain evidence="6 7">5503</strain>
    </source>
</reference>
<evidence type="ECO:0000313" key="6">
    <source>
        <dbReference type="EMBL" id="KGJ23134.1"/>
    </source>
</evidence>
<accession>A0A099GK15</accession>
<sequence length="151" mass="15981">MIGAGARAVAAARLWLGTPYVHQASARGAGSDCLGLVRGVWRALYGAEPERPPAYSADWGEVGDAELLWQAALRHLIPVAEDAPAEVGEVLLFRMRGGAIAKHLGIRAALDGAPGGARFIHAYERHGVVESPLSGPWAARIAARFRWPEAG</sequence>
<feature type="domain" description="NlpC/P60" evidence="5">
    <location>
        <begin position="2"/>
        <end position="148"/>
    </location>
</feature>
<gene>
    <name evidence="6" type="ORF">IX56_04100</name>
</gene>